<feature type="chain" id="PRO_5040732065" description="Lipoprotein" evidence="1">
    <location>
        <begin position="19"/>
        <end position="231"/>
    </location>
</feature>
<comment type="caution">
    <text evidence="2">The sequence shown here is derived from an EMBL/GenBank/DDBJ whole genome shotgun (WGS) entry which is preliminary data.</text>
</comment>
<evidence type="ECO:0000313" key="3">
    <source>
        <dbReference type="Proteomes" id="UP001139701"/>
    </source>
</evidence>
<keyword evidence="3" id="KW-1185">Reference proteome</keyword>
<dbReference type="Proteomes" id="UP001139701">
    <property type="component" value="Unassembled WGS sequence"/>
</dbReference>
<evidence type="ECO:0000256" key="1">
    <source>
        <dbReference type="SAM" id="SignalP"/>
    </source>
</evidence>
<protein>
    <recommendedName>
        <fullName evidence="4">Lipoprotein</fullName>
    </recommendedName>
</protein>
<organism evidence="2 3">
    <name type="scientific">Acinetobacter sedimenti</name>
    <dbReference type="NCBI Taxonomy" id="2919922"/>
    <lineage>
        <taxon>Bacteria</taxon>
        <taxon>Pseudomonadati</taxon>
        <taxon>Pseudomonadota</taxon>
        <taxon>Gammaproteobacteria</taxon>
        <taxon>Moraxellales</taxon>
        <taxon>Moraxellaceae</taxon>
        <taxon>Acinetobacter</taxon>
    </lineage>
</organism>
<name>A0A9X1X197_9GAMM</name>
<reference evidence="2" key="1">
    <citation type="submission" date="2022-02" db="EMBL/GenBank/DDBJ databases">
        <title>Acinetobacter A3.8 sp. nov., isolated from Sediment (Zhairuo Island).</title>
        <authorList>
            <person name="Zheng K."/>
        </authorList>
    </citation>
    <scope>NUCLEOTIDE SEQUENCE</scope>
    <source>
        <strain evidence="2">A3.8</strain>
    </source>
</reference>
<keyword evidence="1" id="KW-0732">Signal</keyword>
<dbReference type="EMBL" id="JAKUML010000004">
    <property type="protein sequence ID" value="MCJ8146066.1"/>
    <property type="molecule type" value="Genomic_DNA"/>
</dbReference>
<evidence type="ECO:0008006" key="4">
    <source>
        <dbReference type="Google" id="ProtNLM"/>
    </source>
</evidence>
<feature type="signal peptide" evidence="1">
    <location>
        <begin position="1"/>
        <end position="18"/>
    </location>
</feature>
<gene>
    <name evidence="2" type="ORF">MKI79_03930</name>
</gene>
<dbReference type="AlphaFoldDB" id="A0A9X1X197"/>
<proteinExistence type="predicted"/>
<dbReference type="RefSeq" id="WP_241570758.1">
    <property type="nucleotide sequence ID" value="NZ_JAKUML010000004.1"/>
</dbReference>
<accession>A0A9X1X197</accession>
<sequence length="231" mass="25905">MKKSLTIFALAVSCMGCATSTLMRDTGRSYEKTVRETLLQDTVVAFAQPAKPIRDMPNDNVVIVGQQYSYVLTSGGKNFVTVLSRLNPKNIKVSRGLDFYSEKNDGTFTGVLELSYVALREDISKSDLNFFIENDAKECSSYSDKQMNAQRFCFEIPLSGVTYPQAKNFDRLNSNLKQLSKPYHVSIYTNKKEMEHTSSRNNPAKKLVLLPFAVAFDVITSPFQAAAEIFD</sequence>
<evidence type="ECO:0000313" key="2">
    <source>
        <dbReference type="EMBL" id="MCJ8146066.1"/>
    </source>
</evidence>